<dbReference type="InterPro" id="IPR008565">
    <property type="entry name" value="TtsA-like_GH18_dom"/>
</dbReference>
<evidence type="ECO:0000259" key="2">
    <source>
        <dbReference type="Pfam" id="PF09374"/>
    </source>
</evidence>
<dbReference type="Pfam" id="PF09374">
    <property type="entry name" value="PG_binding_3"/>
    <property type="match status" value="1"/>
</dbReference>
<sequence>TKWGITQKKWSEYHGIEATEDDIKAITEVQAREFYEKKYVIAPRFNLLPYLIIPLVVDSGVNSGVRAASKWVQRAVGTKRDGWIGPITIQKAMEANHISIFLKIVSYRCKLYGRLVARDAQLKAAQDAGFKLQARFASGWNNRVMRFLERLAGSIEK</sequence>
<comment type="caution">
    <text evidence="3">The sequence shown here is derived from an EMBL/GenBank/DDBJ whole genome shotgun (WGS) entry which is preliminary data.</text>
</comment>
<feature type="domain" description="Peptidoglycan binding" evidence="2">
    <location>
        <begin position="68"/>
        <end position="144"/>
    </location>
</feature>
<name>A0A0F9JMZ1_9ZZZZ</name>
<evidence type="ECO:0000259" key="1">
    <source>
        <dbReference type="Pfam" id="PF05838"/>
    </source>
</evidence>
<dbReference type="EMBL" id="LAZR01011035">
    <property type="protein sequence ID" value="KKM63776.1"/>
    <property type="molecule type" value="Genomic_DNA"/>
</dbReference>
<dbReference type="InterPro" id="IPR023346">
    <property type="entry name" value="Lysozyme-like_dom_sf"/>
</dbReference>
<dbReference type="InterPro" id="IPR018537">
    <property type="entry name" value="Peptidoglycan-bd_3"/>
</dbReference>
<feature type="domain" description="TtsA-like Glycoside hydrolase family 108" evidence="1">
    <location>
        <begin position="1"/>
        <end position="64"/>
    </location>
</feature>
<dbReference type="Gene3D" id="1.20.141.10">
    <property type="entry name" value="Chitosanase, subunit A, domain 1"/>
    <property type="match status" value="1"/>
</dbReference>
<dbReference type="Pfam" id="PF05838">
    <property type="entry name" value="Glyco_hydro_108"/>
    <property type="match status" value="1"/>
</dbReference>
<dbReference type="SUPFAM" id="SSF53955">
    <property type="entry name" value="Lysozyme-like"/>
    <property type="match status" value="1"/>
</dbReference>
<evidence type="ECO:0000313" key="3">
    <source>
        <dbReference type="EMBL" id="KKM63776.1"/>
    </source>
</evidence>
<organism evidence="3">
    <name type="scientific">marine sediment metagenome</name>
    <dbReference type="NCBI Taxonomy" id="412755"/>
    <lineage>
        <taxon>unclassified sequences</taxon>
        <taxon>metagenomes</taxon>
        <taxon>ecological metagenomes</taxon>
    </lineage>
</organism>
<feature type="non-terminal residue" evidence="3">
    <location>
        <position position="1"/>
    </location>
</feature>
<gene>
    <name evidence="3" type="ORF">LCGC14_1508020</name>
</gene>
<dbReference type="AlphaFoldDB" id="A0A0F9JMZ1"/>
<proteinExistence type="predicted"/>
<reference evidence="3" key="1">
    <citation type="journal article" date="2015" name="Nature">
        <title>Complex archaea that bridge the gap between prokaryotes and eukaryotes.</title>
        <authorList>
            <person name="Spang A."/>
            <person name="Saw J.H."/>
            <person name="Jorgensen S.L."/>
            <person name="Zaremba-Niedzwiedzka K."/>
            <person name="Martijn J."/>
            <person name="Lind A.E."/>
            <person name="van Eijk R."/>
            <person name="Schleper C."/>
            <person name="Guy L."/>
            <person name="Ettema T.J."/>
        </authorList>
    </citation>
    <scope>NUCLEOTIDE SEQUENCE</scope>
</reference>
<protein>
    <submittedName>
        <fullName evidence="3">Uncharacterized protein</fullName>
    </submittedName>
</protein>
<accession>A0A0F9JMZ1</accession>